<dbReference type="PANTHER" id="PTHR11638:SF18">
    <property type="entry name" value="HEAT SHOCK PROTEIN 104"/>
    <property type="match status" value="1"/>
</dbReference>
<evidence type="ECO:0000256" key="6">
    <source>
        <dbReference type="RuleBase" id="RU004432"/>
    </source>
</evidence>
<dbReference type="CDD" id="cd19499">
    <property type="entry name" value="RecA-like_ClpB_Hsp104-like"/>
    <property type="match status" value="1"/>
</dbReference>
<dbReference type="FunFam" id="3.40.50.300:FF:000010">
    <property type="entry name" value="Chaperone clpB 1, putative"/>
    <property type="match status" value="1"/>
</dbReference>
<dbReference type="InterPro" id="IPR003959">
    <property type="entry name" value="ATPase_AAA_core"/>
</dbReference>
<sequence length="795" mass="91009">MRRMRNLNDKMKDIFEKSVEDLKDRNQNLLRPEHILLQLLYDENEVTKILEELNVNTEEIADELESYIDSQYGIFYGFSDQVYVSRELSYILELARKEARLFKQKDVGPLHFLLGLLRDGSTHAARVLKKYGVDYERVLQKVKEHEDEFMDKQSPITAFATDLTKLAREGKIGPIIGREKEIERVIEILMRRTKNNPILIGDPGVGKTAIVEGLAQRIVEGKVPDPLKDVRVLMVDLGRMIAGTKYRGEFEERLKSFLDEVMKQKEKTILFIDEIHTIVGAGAAEGAMDAANMLKPALARGEIRVIGATTLDEYRKHIEKDKALARRFQPVLVKEPSVEETIEILKGLKRVYEEHHKVKIEDEAIEAAAKLSARYITDRFLPDKAIDLLDEAAARVKLGFSKQEKDEARLQELERKIKELENRIDELTVRSQYKEAADLKKELFRLKSEYESLKSGRPVVTAEKIAEVVESWSGVPVSRIVESEKEKLLKLEEIIHQRLVDQEEAVRVVADAIRKARAGIKDPNRPVGTFLFLGPTGVGKTELAKTLAEVLFGSENALIRIDMSEYMEKHAVSKLIGAPPGYVGYEEGGQLTEAVRRRPYSVILLDEIEKAHPDVFNILLQIMDDGRLTDAKGNVVDFKNTIIIMTSNIASDLILNFVREGKSFEEIEEKVREELKHYFRPEFINRIDHVVVFKPLTKEHMKQIVEIMLKRLEGRLKDRNIRLTITDAAKEYLAEKGYDPTFGARPLRRLIEREIETPLARMIIAGEVKEGQTVRVDFDGEKLILEVAREVEKVN</sequence>
<dbReference type="PROSITE" id="PS00870">
    <property type="entry name" value="CLPAB_1"/>
    <property type="match status" value="1"/>
</dbReference>
<keyword evidence="2 6" id="KW-0547">Nucleotide-binding</keyword>
<dbReference type="SMART" id="SM01086">
    <property type="entry name" value="ClpB_D2-small"/>
    <property type="match status" value="1"/>
</dbReference>
<dbReference type="InterPro" id="IPR001270">
    <property type="entry name" value="ClpA/B"/>
</dbReference>
<dbReference type="InterPro" id="IPR028299">
    <property type="entry name" value="ClpA/B_CS2"/>
</dbReference>
<evidence type="ECO:0000256" key="7">
    <source>
        <dbReference type="SAM" id="Coils"/>
    </source>
</evidence>
<dbReference type="PROSITE" id="PS00871">
    <property type="entry name" value="CLPAB_2"/>
    <property type="match status" value="1"/>
</dbReference>
<feature type="domain" description="Clp R" evidence="8">
    <location>
        <begin position="4"/>
        <end position="148"/>
    </location>
</feature>
<dbReference type="Pfam" id="PF17871">
    <property type="entry name" value="AAA_lid_9"/>
    <property type="match status" value="1"/>
</dbReference>
<dbReference type="InterPro" id="IPR004176">
    <property type="entry name" value="Clp_R_N"/>
</dbReference>
<organism evidence="9 10">
    <name type="scientific">Thermotoga neapolitana (strain ATCC 49049 / DSM 4359 / NBRC 107923 / NS-E)</name>
    <dbReference type="NCBI Taxonomy" id="309803"/>
    <lineage>
        <taxon>Bacteria</taxon>
        <taxon>Thermotogati</taxon>
        <taxon>Thermotogota</taxon>
        <taxon>Thermotogae</taxon>
        <taxon>Thermotogales</taxon>
        <taxon>Thermotogaceae</taxon>
        <taxon>Thermotoga</taxon>
    </lineage>
</organism>
<dbReference type="Gene3D" id="3.40.50.300">
    <property type="entry name" value="P-loop containing nucleotide triphosphate hydrolases"/>
    <property type="match status" value="2"/>
</dbReference>
<dbReference type="STRING" id="309803.CTN_1702"/>
<dbReference type="PRINTS" id="PR00300">
    <property type="entry name" value="CLPPROTEASEA"/>
</dbReference>
<evidence type="ECO:0000256" key="5">
    <source>
        <dbReference type="PROSITE-ProRule" id="PRU01251"/>
    </source>
</evidence>
<dbReference type="InterPro" id="IPR019489">
    <property type="entry name" value="Clp_ATPase_C"/>
</dbReference>
<dbReference type="FunFam" id="3.40.50.300:FF:000025">
    <property type="entry name" value="ATP-dependent Clp protease subunit"/>
    <property type="match status" value="1"/>
</dbReference>
<dbReference type="EMBL" id="CP000916">
    <property type="protein sequence ID" value="ACM23878.1"/>
    <property type="molecule type" value="Genomic_DNA"/>
</dbReference>
<keyword evidence="3 6" id="KW-0067">ATP-binding</keyword>
<dbReference type="GO" id="GO:0034605">
    <property type="term" value="P:cellular response to heat"/>
    <property type="evidence" value="ECO:0007669"/>
    <property type="project" value="TreeGrafter"/>
</dbReference>
<dbReference type="InterPro" id="IPR003593">
    <property type="entry name" value="AAA+_ATPase"/>
</dbReference>
<dbReference type="InterPro" id="IPR036628">
    <property type="entry name" value="Clp_N_dom_sf"/>
</dbReference>
<comment type="similarity">
    <text evidence="6">Belongs to the ClpA/ClpB family.</text>
</comment>
<evidence type="ECO:0000256" key="2">
    <source>
        <dbReference type="ARBA" id="ARBA00022741"/>
    </source>
</evidence>
<protein>
    <submittedName>
        <fullName evidence="9">ATPase AAA-2 domain protein</fullName>
    </submittedName>
</protein>
<dbReference type="Pfam" id="PF00004">
    <property type="entry name" value="AAA"/>
    <property type="match status" value="1"/>
</dbReference>
<keyword evidence="10" id="KW-1185">Reference proteome</keyword>
<dbReference type="eggNOG" id="COG0542">
    <property type="taxonomic scope" value="Bacteria"/>
</dbReference>
<dbReference type="Pfam" id="PF02861">
    <property type="entry name" value="Clp_N"/>
    <property type="match status" value="1"/>
</dbReference>
<dbReference type="Pfam" id="PF10431">
    <property type="entry name" value="ClpB_D2-small"/>
    <property type="match status" value="1"/>
</dbReference>
<dbReference type="SMART" id="SM00382">
    <property type="entry name" value="AAA"/>
    <property type="match status" value="2"/>
</dbReference>
<evidence type="ECO:0000313" key="10">
    <source>
        <dbReference type="Proteomes" id="UP000000445"/>
    </source>
</evidence>
<keyword evidence="4 6" id="KW-0143">Chaperone</keyword>
<evidence type="ECO:0000313" key="9">
    <source>
        <dbReference type="EMBL" id="ACM23878.1"/>
    </source>
</evidence>
<dbReference type="Proteomes" id="UP000000445">
    <property type="component" value="Chromosome"/>
</dbReference>
<dbReference type="AlphaFoldDB" id="B9KA95"/>
<dbReference type="Pfam" id="PF07724">
    <property type="entry name" value="AAA_2"/>
    <property type="match status" value="1"/>
</dbReference>
<dbReference type="InterPro" id="IPR041546">
    <property type="entry name" value="ClpA/ClpB_AAA_lid"/>
</dbReference>
<dbReference type="HOGENOM" id="CLU_005070_4_1_0"/>
<dbReference type="KEGG" id="tna:CTN_1702"/>
<dbReference type="Gene3D" id="1.10.8.60">
    <property type="match status" value="2"/>
</dbReference>
<dbReference type="Gene3D" id="1.10.1780.10">
    <property type="entry name" value="Clp, N-terminal domain"/>
    <property type="match status" value="1"/>
</dbReference>
<dbReference type="InterPro" id="IPR050130">
    <property type="entry name" value="ClpA_ClpB"/>
</dbReference>
<keyword evidence="7" id="KW-0175">Coiled coil</keyword>
<reference evidence="9 10" key="1">
    <citation type="journal article" date="2009" name="Biosci. Biotechnol. Biochem.">
        <title>WeGAS: a web-based microbial genome annotation system.</title>
        <authorList>
            <person name="Lee D."/>
            <person name="Seo H."/>
            <person name="Park C."/>
            <person name="Park K."/>
        </authorList>
    </citation>
    <scope>NUCLEOTIDE SEQUENCE [LARGE SCALE GENOMIC DNA]</scope>
    <source>
        <strain evidence="10">ATCC 49049 / DSM 4359 / NBRC 107923 / NS-E</strain>
    </source>
</reference>
<dbReference type="GO" id="GO:0005737">
    <property type="term" value="C:cytoplasm"/>
    <property type="evidence" value="ECO:0007669"/>
    <property type="project" value="TreeGrafter"/>
</dbReference>
<keyword evidence="1 5" id="KW-0677">Repeat</keyword>
<dbReference type="GO" id="GO:0005524">
    <property type="term" value="F:ATP binding"/>
    <property type="evidence" value="ECO:0007669"/>
    <property type="project" value="UniProtKB-KW"/>
</dbReference>
<dbReference type="InterPro" id="IPR018368">
    <property type="entry name" value="ClpA/B_CS1"/>
</dbReference>
<dbReference type="SUPFAM" id="SSF52540">
    <property type="entry name" value="P-loop containing nucleoside triphosphate hydrolases"/>
    <property type="match status" value="2"/>
</dbReference>
<dbReference type="CDD" id="cd00009">
    <property type="entry name" value="AAA"/>
    <property type="match status" value="1"/>
</dbReference>
<name>B9KA95_THENN</name>
<evidence type="ECO:0000256" key="3">
    <source>
        <dbReference type="ARBA" id="ARBA00022840"/>
    </source>
</evidence>
<dbReference type="PROSITE" id="PS51903">
    <property type="entry name" value="CLP_R"/>
    <property type="match status" value="1"/>
</dbReference>
<feature type="coiled-coil region" evidence="7">
    <location>
        <begin position="403"/>
        <end position="456"/>
    </location>
</feature>
<gene>
    <name evidence="9" type="ordered locus">CTN_1702</name>
</gene>
<dbReference type="SUPFAM" id="SSF81923">
    <property type="entry name" value="Double Clp-N motif"/>
    <property type="match status" value="1"/>
</dbReference>
<dbReference type="InterPro" id="IPR027417">
    <property type="entry name" value="P-loop_NTPase"/>
</dbReference>
<evidence type="ECO:0000256" key="1">
    <source>
        <dbReference type="ARBA" id="ARBA00022737"/>
    </source>
</evidence>
<evidence type="ECO:0000259" key="8">
    <source>
        <dbReference type="PROSITE" id="PS51903"/>
    </source>
</evidence>
<evidence type="ECO:0000256" key="4">
    <source>
        <dbReference type="ARBA" id="ARBA00023186"/>
    </source>
</evidence>
<dbReference type="GO" id="GO:0016887">
    <property type="term" value="F:ATP hydrolysis activity"/>
    <property type="evidence" value="ECO:0007669"/>
    <property type="project" value="InterPro"/>
</dbReference>
<dbReference type="PANTHER" id="PTHR11638">
    <property type="entry name" value="ATP-DEPENDENT CLP PROTEASE"/>
    <property type="match status" value="1"/>
</dbReference>
<proteinExistence type="inferred from homology"/>
<dbReference type="FunFam" id="1.10.8.60:FF:000017">
    <property type="entry name" value="ATP-dependent chaperone ClpB"/>
    <property type="match status" value="1"/>
</dbReference>
<accession>B9KA95</accession>